<proteinExistence type="predicted"/>
<feature type="region of interest" description="Disordered" evidence="1">
    <location>
        <begin position="125"/>
        <end position="157"/>
    </location>
</feature>
<feature type="region of interest" description="Disordered" evidence="1">
    <location>
        <begin position="19"/>
        <end position="60"/>
    </location>
</feature>
<dbReference type="Proteomes" id="UP001362999">
    <property type="component" value="Unassembled WGS sequence"/>
</dbReference>
<dbReference type="AlphaFoldDB" id="A0AAV9ZZU1"/>
<name>A0AAV9ZZU1_9AGAR</name>
<feature type="compositionally biased region" description="Acidic residues" evidence="1">
    <location>
        <begin position="50"/>
        <end position="60"/>
    </location>
</feature>
<comment type="caution">
    <text evidence="2">The sequence shown here is derived from an EMBL/GenBank/DDBJ whole genome shotgun (WGS) entry which is preliminary data.</text>
</comment>
<feature type="non-terminal residue" evidence="2">
    <location>
        <position position="1"/>
    </location>
</feature>
<evidence type="ECO:0000313" key="3">
    <source>
        <dbReference type="Proteomes" id="UP001362999"/>
    </source>
</evidence>
<evidence type="ECO:0000256" key="1">
    <source>
        <dbReference type="SAM" id="MobiDB-lite"/>
    </source>
</evidence>
<keyword evidence="3" id="KW-1185">Reference proteome</keyword>
<organism evidence="2 3">
    <name type="scientific">Favolaschia claudopus</name>
    <dbReference type="NCBI Taxonomy" id="2862362"/>
    <lineage>
        <taxon>Eukaryota</taxon>
        <taxon>Fungi</taxon>
        <taxon>Dikarya</taxon>
        <taxon>Basidiomycota</taxon>
        <taxon>Agaricomycotina</taxon>
        <taxon>Agaricomycetes</taxon>
        <taxon>Agaricomycetidae</taxon>
        <taxon>Agaricales</taxon>
        <taxon>Marasmiineae</taxon>
        <taxon>Mycenaceae</taxon>
        <taxon>Favolaschia</taxon>
    </lineage>
</organism>
<sequence length="157" mass="17921">FFLEVTRNRTTPFWSHPSLQPLGLPPSPSTSPILAVPSSRRIAAGQDQPPADDEEDPDEELTELVRARATFDERLTETVAKLRDFCDGLEYQRQFHDSRMLDAVEREGNSFFRLIDQCLTRERRANSTRGAAPTTWDKSTSNAMFYRTRPTNADKDT</sequence>
<reference evidence="2 3" key="1">
    <citation type="journal article" date="2024" name="J Genomics">
        <title>Draft genome sequencing and assembly of Favolaschia claudopus CIRM-BRFM 2984 isolated from oak limbs.</title>
        <authorList>
            <person name="Navarro D."/>
            <person name="Drula E."/>
            <person name="Chaduli D."/>
            <person name="Cazenave R."/>
            <person name="Ahrendt S."/>
            <person name="Wang J."/>
            <person name="Lipzen A."/>
            <person name="Daum C."/>
            <person name="Barry K."/>
            <person name="Grigoriev I.V."/>
            <person name="Favel A."/>
            <person name="Rosso M.N."/>
            <person name="Martin F."/>
        </authorList>
    </citation>
    <scope>NUCLEOTIDE SEQUENCE [LARGE SCALE GENOMIC DNA]</scope>
    <source>
        <strain evidence="2 3">CIRM-BRFM 2984</strain>
    </source>
</reference>
<gene>
    <name evidence="2" type="ORF">R3P38DRAFT_2566074</name>
</gene>
<protein>
    <submittedName>
        <fullName evidence="2">Uncharacterized protein</fullName>
    </submittedName>
</protein>
<dbReference type="EMBL" id="JAWWNJ010000098">
    <property type="protein sequence ID" value="KAK6996319.1"/>
    <property type="molecule type" value="Genomic_DNA"/>
</dbReference>
<evidence type="ECO:0000313" key="2">
    <source>
        <dbReference type="EMBL" id="KAK6996319.1"/>
    </source>
</evidence>
<accession>A0AAV9ZZU1</accession>